<evidence type="ECO:0000313" key="1">
    <source>
        <dbReference type="EMBL" id="KKM00041.1"/>
    </source>
</evidence>
<sequence length="86" mass="10127">MSDQRKKKVWVDLAFVEARAHGCQLTFEIHDSWNDSRKQQPYYVMELSPYEIEYMIRRLGEGLIAIEDHVMTQRRRAIAALKGDDA</sequence>
<dbReference type="EMBL" id="LAZR01017527">
    <property type="protein sequence ID" value="KKM00041.1"/>
    <property type="molecule type" value="Genomic_DNA"/>
</dbReference>
<gene>
    <name evidence="1" type="ORF">LCGC14_1808420</name>
</gene>
<reference evidence="1" key="1">
    <citation type="journal article" date="2015" name="Nature">
        <title>Complex archaea that bridge the gap between prokaryotes and eukaryotes.</title>
        <authorList>
            <person name="Spang A."/>
            <person name="Saw J.H."/>
            <person name="Jorgensen S.L."/>
            <person name="Zaremba-Niedzwiedzka K."/>
            <person name="Martijn J."/>
            <person name="Lind A.E."/>
            <person name="van Eijk R."/>
            <person name="Schleper C."/>
            <person name="Guy L."/>
            <person name="Ettema T.J."/>
        </authorList>
    </citation>
    <scope>NUCLEOTIDE SEQUENCE</scope>
</reference>
<protein>
    <submittedName>
        <fullName evidence="1">Uncharacterized protein</fullName>
    </submittedName>
</protein>
<name>A0A0F9J266_9ZZZZ</name>
<comment type="caution">
    <text evidence="1">The sequence shown here is derived from an EMBL/GenBank/DDBJ whole genome shotgun (WGS) entry which is preliminary data.</text>
</comment>
<accession>A0A0F9J266</accession>
<organism evidence="1">
    <name type="scientific">marine sediment metagenome</name>
    <dbReference type="NCBI Taxonomy" id="412755"/>
    <lineage>
        <taxon>unclassified sequences</taxon>
        <taxon>metagenomes</taxon>
        <taxon>ecological metagenomes</taxon>
    </lineage>
</organism>
<proteinExistence type="predicted"/>
<dbReference type="AlphaFoldDB" id="A0A0F9J266"/>